<name>A0ABR2I1C4_9PEZI</name>
<keyword evidence="1" id="KW-0812">Transmembrane</keyword>
<comment type="caution">
    <text evidence="2">The sequence shown here is derived from an EMBL/GenBank/DDBJ whole genome shotgun (WGS) entry which is preliminary data.</text>
</comment>
<organism evidence="2 3">
    <name type="scientific">Apiospora arundinis</name>
    <dbReference type="NCBI Taxonomy" id="335852"/>
    <lineage>
        <taxon>Eukaryota</taxon>
        <taxon>Fungi</taxon>
        <taxon>Dikarya</taxon>
        <taxon>Ascomycota</taxon>
        <taxon>Pezizomycotina</taxon>
        <taxon>Sordariomycetes</taxon>
        <taxon>Xylariomycetidae</taxon>
        <taxon>Amphisphaeriales</taxon>
        <taxon>Apiosporaceae</taxon>
        <taxon>Apiospora</taxon>
    </lineage>
</organism>
<evidence type="ECO:0000313" key="3">
    <source>
        <dbReference type="Proteomes" id="UP001390339"/>
    </source>
</evidence>
<evidence type="ECO:0000313" key="2">
    <source>
        <dbReference type="EMBL" id="KAK8856163.1"/>
    </source>
</evidence>
<dbReference type="Proteomes" id="UP001390339">
    <property type="component" value="Unassembled WGS sequence"/>
</dbReference>
<protein>
    <submittedName>
        <fullName evidence="2">Uncharacterized protein</fullName>
    </submittedName>
</protein>
<keyword evidence="3" id="KW-1185">Reference proteome</keyword>
<gene>
    <name evidence="2" type="ORF">PGQ11_012075</name>
</gene>
<keyword evidence="1" id="KW-0472">Membrane</keyword>
<reference evidence="2 3" key="1">
    <citation type="journal article" date="2024" name="IMA Fungus">
        <title>Apiospora arundinis, a panoply of carbohydrate-active enzymes and secondary metabolites.</title>
        <authorList>
            <person name="Sorensen T."/>
            <person name="Petersen C."/>
            <person name="Muurmann A.T."/>
            <person name="Christiansen J.V."/>
            <person name="Brundto M.L."/>
            <person name="Overgaard C.K."/>
            <person name="Boysen A.T."/>
            <person name="Wollenberg R.D."/>
            <person name="Larsen T.O."/>
            <person name="Sorensen J.L."/>
            <person name="Nielsen K.L."/>
            <person name="Sondergaard T.E."/>
        </authorList>
    </citation>
    <scope>NUCLEOTIDE SEQUENCE [LARGE SCALE GENOMIC DNA]</scope>
    <source>
        <strain evidence="2 3">AAU 773</strain>
    </source>
</reference>
<proteinExistence type="predicted"/>
<accession>A0ABR2I1C4</accession>
<feature type="transmembrane region" description="Helical" evidence="1">
    <location>
        <begin position="44"/>
        <end position="69"/>
    </location>
</feature>
<evidence type="ECO:0000256" key="1">
    <source>
        <dbReference type="SAM" id="Phobius"/>
    </source>
</evidence>
<keyword evidence="1" id="KW-1133">Transmembrane helix</keyword>
<sequence>MLFFLDPAAHQLLGLGQPMPVLVALTNGPGQVALETLFNVISELLFIITAVFAGQAILVVIKLILGLVISGENGGITIIIPHDRVTRTAIGELELWVSFRIPWVLKGELHTAIRRLHCTLGRGIPRTTTNLGPVSPLRAFRGFLLLSLTPCFLREHVGAVIKRTRNLFNLRRLMEQITSVDIFALALLGKQRPAGGFLAGCVLIPHRAEVHDDGVVDALYASLPLFLREFLLLLLGGGCRGRRR</sequence>
<dbReference type="EMBL" id="JAPCWZ010000007">
    <property type="protein sequence ID" value="KAK8856163.1"/>
    <property type="molecule type" value="Genomic_DNA"/>
</dbReference>